<dbReference type="Proteomes" id="UP000827892">
    <property type="component" value="Chromosome X"/>
</dbReference>
<evidence type="ECO:0008006" key="4">
    <source>
        <dbReference type="Google" id="ProtNLM"/>
    </source>
</evidence>
<sequence>MARSATVAPEICIIEPTITSTTGVEEPIKKPKKPRSPCVQRLIFIARTIFFILALTSGGLALSYWCEKGAFSKKSKR</sequence>
<keyword evidence="1" id="KW-0472">Membrane</keyword>
<keyword evidence="1" id="KW-0812">Transmembrane</keyword>
<organism evidence="2 3">
    <name type="scientific">Caenorhabditis briggsae</name>
    <dbReference type="NCBI Taxonomy" id="6238"/>
    <lineage>
        <taxon>Eukaryota</taxon>
        <taxon>Metazoa</taxon>
        <taxon>Ecdysozoa</taxon>
        <taxon>Nematoda</taxon>
        <taxon>Chromadorea</taxon>
        <taxon>Rhabditida</taxon>
        <taxon>Rhabditina</taxon>
        <taxon>Rhabditomorpha</taxon>
        <taxon>Rhabditoidea</taxon>
        <taxon>Rhabditidae</taxon>
        <taxon>Peloderinae</taxon>
        <taxon>Caenorhabditis</taxon>
    </lineage>
</organism>
<gene>
    <name evidence="2" type="ORF">L3Y34_013199</name>
</gene>
<proteinExistence type="predicted"/>
<evidence type="ECO:0000313" key="2">
    <source>
        <dbReference type="EMBL" id="ULT84356.1"/>
    </source>
</evidence>
<dbReference type="AlphaFoldDB" id="A0AAE9CXD0"/>
<evidence type="ECO:0000313" key="3">
    <source>
        <dbReference type="Proteomes" id="UP000827892"/>
    </source>
</evidence>
<accession>A0AAE9CXD0</accession>
<evidence type="ECO:0000256" key="1">
    <source>
        <dbReference type="SAM" id="Phobius"/>
    </source>
</evidence>
<keyword evidence="1" id="KW-1133">Transmembrane helix</keyword>
<feature type="transmembrane region" description="Helical" evidence="1">
    <location>
        <begin position="42"/>
        <end position="65"/>
    </location>
</feature>
<reference evidence="2 3" key="1">
    <citation type="submission" date="2022-05" db="EMBL/GenBank/DDBJ databases">
        <title>Chromosome-level reference genomes for two strains of Caenorhabditis briggsae: an improved platform for comparative genomics.</title>
        <authorList>
            <person name="Stevens L."/>
            <person name="Andersen E.C."/>
        </authorList>
    </citation>
    <scope>NUCLEOTIDE SEQUENCE [LARGE SCALE GENOMIC DNA]</scope>
    <source>
        <strain evidence="2">QX1410_ONT</strain>
        <tissue evidence="2">Whole-organism</tissue>
    </source>
</reference>
<protein>
    <recommendedName>
        <fullName evidence="4">Transmembrane protein</fullName>
    </recommendedName>
</protein>
<dbReference type="EMBL" id="CP090896">
    <property type="protein sequence ID" value="ULT84356.1"/>
    <property type="molecule type" value="Genomic_DNA"/>
</dbReference>
<name>A0AAE9CXD0_CAEBR</name>